<evidence type="ECO:0000259" key="6">
    <source>
        <dbReference type="PROSITE" id="PS50862"/>
    </source>
</evidence>
<keyword evidence="4" id="KW-0648">Protein biosynthesis</keyword>
<accession>A0A540L5M5</accession>
<dbReference type="InterPro" id="IPR002314">
    <property type="entry name" value="aa-tRNA-synt_IIb"/>
</dbReference>
<reference evidence="7 8" key="1">
    <citation type="journal article" date="2019" name="G3 (Bethesda)">
        <title>Sequencing of a Wild Apple (Malus baccata) Genome Unravels the Differences Between Cultivated and Wild Apple Species Regarding Disease Resistance and Cold Tolerance.</title>
        <authorList>
            <person name="Chen X."/>
        </authorList>
    </citation>
    <scope>NUCLEOTIDE SEQUENCE [LARGE SCALE GENOMIC DNA]</scope>
    <source>
        <strain evidence="8">cv. Shandingzi</strain>
        <tissue evidence="7">Leaves</tissue>
    </source>
</reference>
<evidence type="ECO:0000313" key="7">
    <source>
        <dbReference type="EMBL" id="TQD81791.1"/>
    </source>
</evidence>
<dbReference type="PANTHER" id="PTHR11451">
    <property type="entry name" value="THREONINE-TRNA LIGASE"/>
    <property type="match status" value="1"/>
</dbReference>
<dbReference type="Gene3D" id="3.30.930.10">
    <property type="entry name" value="Bira Bifunctional Protein, Domain 2"/>
    <property type="match status" value="1"/>
</dbReference>
<feature type="domain" description="Aminoacyl-transfer RNA synthetases class-II family profile" evidence="6">
    <location>
        <begin position="61"/>
        <end position="150"/>
    </location>
</feature>
<keyword evidence="2" id="KW-0547">Nucleotide-binding</keyword>
<sequence>MFKSQKARDAKDRLEPVASQAQKMNNIVTEQWIQIQRLEQAFYSTQILGRCEVVVLNQFSESLELPLRLADFGVLHRNEASGALTGLTRVRRFQQDDAHIFCRESQVKDEVKGVLHFIQYTYNIFGFSFDLKLSTVNGSYYAVYAVRFTISCRYEQHGKVKVCVNGKSFCLNWKL</sequence>
<dbReference type="PROSITE" id="PS50862">
    <property type="entry name" value="AA_TRNA_LIGASE_II"/>
    <property type="match status" value="1"/>
</dbReference>
<dbReference type="STRING" id="106549.A0A540L5M5"/>
<dbReference type="AlphaFoldDB" id="A0A540L5M5"/>
<organism evidence="7 8">
    <name type="scientific">Malus baccata</name>
    <name type="common">Siberian crab apple</name>
    <name type="synonym">Pyrus baccata</name>
    <dbReference type="NCBI Taxonomy" id="106549"/>
    <lineage>
        <taxon>Eukaryota</taxon>
        <taxon>Viridiplantae</taxon>
        <taxon>Streptophyta</taxon>
        <taxon>Embryophyta</taxon>
        <taxon>Tracheophyta</taxon>
        <taxon>Spermatophyta</taxon>
        <taxon>Magnoliopsida</taxon>
        <taxon>eudicotyledons</taxon>
        <taxon>Gunneridae</taxon>
        <taxon>Pentapetalae</taxon>
        <taxon>rosids</taxon>
        <taxon>fabids</taxon>
        <taxon>Rosales</taxon>
        <taxon>Rosaceae</taxon>
        <taxon>Amygdaloideae</taxon>
        <taxon>Maleae</taxon>
        <taxon>Malus</taxon>
    </lineage>
</organism>
<keyword evidence="3" id="KW-0067">ATP-binding</keyword>
<dbReference type="Pfam" id="PF00587">
    <property type="entry name" value="tRNA-synt_2b"/>
    <property type="match status" value="1"/>
</dbReference>
<gene>
    <name evidence="7" type="ORF">C1H46_032652</name>
</gene>
<dbReference type="GO" id="GO:0005739">
    <property type="term" value="C:mitochondrion"/>
    <property type="evidence" value="ECO:0007669"/>
    <property type="project" value="TreeGrafter"/>
</dbReference>
<keyword evidence="1" id="KW-0436">Ligase</keyword>
<proteinExistence type="predicted"/>
<evidence type="ECO:0000313" key="8">
    <source>
        <dbReference type="Proteomes" id="UP000315295"/>
    </source>
</evidence>
<comment type="caution">
    <text evidence="7">The sequence shown here is derived from an EMBL/GenBank/DDBJ whole genome shotgun (WGS) entry which is preliminary data.</text>
</comment>
<name>A0A540L5M5_MALBA</name>
<dbReference type="PANTHER" id="PTHR11451:SF46">
    <property type="entry name" value="THREONINE--TRNA LIGASE"/>
    <property type="match status" value="1"/>
</dbReference>
<evidence type="ECO:0000256" key="5">
    <source>
        <dbReference type="ARBA" id="ARBA00023146"/>
    </source>
</evidence>
<evidence type="ECO:0000256" key="2">
    <source>
        <dbReference type="ARBA" id="ARBA00022741"/>
    </source>
</evidence>
<dbReference type="GO" id="GO:0009507">
    <property type="term" value="C:chloroplast"/>
    <property type="evidence" value="ECO:0007669"/>
    <property type="project" value="TreeGrafter"/>
</dbReference>
<dbReference type="GO" id="GO:0005524">
    <property type="term" value="F:ATP binding"/>
    <property type="evidence" value="ECO:0007669"/>
    <property type="project" value="UniProtKB-KW"/>
</dbReference>
<evidence type="ECO:0000256" key="1">
    <source>
        <dbReference type="ARBA" id="ARBA00022598"/>
    </source>
</evidence>
<evidence type="ECO:0000256" key="4">
    <source>
        <dbReference type="ARBA" id="ARBA00022917"/>
    </source>
</evidence>
<dbReference type="GO" id="GO:0006435">
    <property type="term" value="P:threonyl-tRNA aminoacylation"/>
    <property type="evidence" value="ECO:0007669"/>
    <property type="project" value="TreeGrafter"/>
</dbReference>
<evidence type="ECO:0000256" key="3">
    <source>
        <dbReference type="ARBA" id="ARBA00022840"/>
    </source>
</evidence>
<keyword evidence="5" id="KW-0030">Aminoacyl-tRNA synthetase</keyword>
<dbReference type="SUPFAM" id="SSF55681">
    <property type="entry name" value="Class II aaRS and biotin synthetases"/>
    <property type="match status" value="1"/>
</dbReference>
<dbReference type="Proteomes" id="UP000315295">
    <property type="component" value="Unassembled WGS sequence"/>
</dbReference>
<keyword evidence="8" id="KW-1185">Reference proteome</keyword>
<protein>
    <recommendedName>
        <fullName evidence="6">Aminoacyl-transfer RNA synthetases class-II family profile domain-containing protein</fullName>
    </recommendedName>
</protein>
<dbReference type="InterPro" id="IPR006195">
    <property type="entry name" value="aa-tRNA-synth_II"/>
</dbReference>
<dbReference type="EMBL" id="VIEB01000752">
    <property type="protein sequence ID" value="TQD81791.1"/>
    <property type="molecule type" value="Genomic_DNA"/>
</dbReference>
<dbReference type="InterPro" id="IPR045864">
    <property type="entry name" value="aa-tRNA-synth_II/BPL/LPL"/>
</dbReference>
<dbReference type="GO" id="GO:0004829">
    <property type="term" value="F:threonine-tRNA ligase activity"/>
    <property type="evidence" value="ECO:0007669"/>
    <property type="project" value="TreeGrafter"/>
</dbReference>